<evidence type="ECO:0000313" key="1">
    <source>
        <dbReference type="EMBL" id="JAD59223.1"/>
    </source>
</evidence>
<dbReference type="AlphaFoldDB" id="A0A0A9BAP0"/>
<protein>
    <submittedName>
        <fullName evidence="1">Uncharacterized protein</fullName>
    </submittedName>
</protein>
<accession>A0A0A9BAP0</accession>
<organism evidence="1">
    <name type="scientific">Arundo donax</name>
    <name type="common">Giant reed</name>
    <name type="synonym">Donax arundinaceus</name>
    <dbReference type="NCBI Taxonomy" id="35708"/>
    <lineage>
        <taxon>Eukaryota</taxon>
        <taxon>Viridiplantae</taxon>
        <taxon>Streptophyta</taxon>
        <taxon>Embryophyta</taxon>
        <taxon>Tracheophyta</taxon>
        <taxon>Spermatophyta</taxon>
        <taxon>Magnoliopsida</taxon>
        <taxon>Liliopsida</taxon>
        <taxon>Poales</taxon>
        <taxon>Poaceae</taxon>
        <taxon>PACMAD clade</taxon>
        <taxon>Arundinoideae</taxon>
        <taxon>Arundineae</taxon>
        <taxon>Arundo</taxon>
    </lineage>
</organism>
<reference evidence="1" key="2">
    <citation type="journal article" date="2015" name="Data Brief">
        <title>Shoot transcriptome of the giant reed, Arundo donax.</title>
        <authorList>
            <person name="Barrero R.A."/>
            <person name="Guerrero F.D."/>
            <person name="Moolhuijzen P."/>
            <person name="Goolsby J.A."/>
            <person name="Tidwell J."/>
            <person name="Bellgard S.E."/>
            <person name="Bellgard M.I."/>
        </authorList>
    </citation>
    <scope>NUCLEOTIDE SEQUENCE</scope>
    <source>
        <tissue evidence="1">Shoot tissue taken approximately 20 cm above the soil surface</tissue>
    </source>
</reference>
<dbReference type="EMBL" id="GBRH01238672">
    <property type="protein sequence ID" value="JAD59223.1"/>
    <property type="molecule type" value="Transcribed_RNA"/>
</dbReference>
<reference evidence="1" key="1">
    <citation type="submission" date="2014-09" db="EMBL/GenBank/DDBJ databases">
        <authorList>
            <person name="Magalhaes I.L.F."/>
            <person name="Oliveira U."/>
            <person name="Santos F.R."/>
            <person name="Vidigal T.H.D.A."/>
            <person name="Brescovit A.D."/>
            <person name="Santos A.J."/>
        </authorList>
    </citation>
    <scope>NUCLEOTIDE SEQUENCE</scope>
    <source>
        <tissue evidence="1">Shoot tissue taken approximately 20 cm above the soil surface</tissue>
    </source>
</reference>
<name>A0A0A9BAP0_ARUDO</name>
<sequence length="32" mass="3351">MAAASSCSSGTLCKGKYELRTGILQITDRSSD</sequence>
<proteinExistence type="predicted"/>